<protein>
    <submittedName>
        <fullName evidence="3">Anti-sigma-K factor RskA</fullName>
    </submittedName>
</protein>
<evidence type="ECO:0000313" key="3">
    <source>
        <dbReference type="EMBL" id="MBB6095327.1"/>
    </source>
</evidence>
<dbReference type="AlphaFoldDB" id="A0A841HQ46"/>
<keyword evidence="1" id="KW-0812">Transmembrane</keyword>
<dbReference type="InterPro" id="IPR018764">
    <property type="entry name" value="RskA_C"/>
</dbReference>
<feature type="transmembrane region" description="Helical" evidence="1">
    <location>
        <begin position="89"/>
        <end position="107"/>
    </location>
</feature>
<dbReference type="RefSeq" id="WP_184334712.1">
    <property type="nucleotide sequence ID" value="NZ_JACHHZ010000005.1"/>
</dbReference>
<dbReference type="Proteomes" id="UP000588068">
    <property type="component" value="Unassembled WGS sequence"/>
</dbReference>
<organism evidence="3 4">
    <name type="scientific">Povalibacter uvarum</name>
    <dbReference type="NCBI Taxonomy" id="732238"/>
    <lineage>
        <taxon>Bacteria</taxon>
        <taxon>Pseudomonadati</taxon>
        <taxon>Pseudomonadota</taxon>
        <taxon>Gammaproteobacteria</taxon>
        <taxon>Steroidobacterales</taxon>
        <taxon>Steroidobacteraceae</taxon>
        <taxon>Povalibacter</taxon>
    </lineage>
</organism>
<dbReference type="GO" id="GO:0016989">
    <property type="term" value="F:sigma factor antagonist activity"/>
    <property type="evidence" value="ECO:0007669"/>
    <property type="project" value="TreeGrafter"/>
</dbReference>
<accession>A0A841HQ46</accession>
<reference evidence="3 4" key="1">
    <citation type="submission" date="2020-08" db="EMBL/GenBank/DDBJ databases">
        <title>Genomic Encyclopedia of Type Strains, Phase IV (KMG-IV): sequencing the most valuable type-strain genomes for metagenomic binning, comparative biology and taxonomic classification.</title>
        <authorList>
            <person name="Goeker M."/>
        </authorList>
    </citation>
    <scope>NUCLEOTIDE SEQUENCE [LARGE SCALE GENOMIC DNA]</scope>
    <source>
        <strain evidence="3 4">DSM 26723</strain>
    </source>
</reference>
<name>A0A841HQ46_9GAMM</name>
<sequence length="224" mass="24074">MNYNARAIDELAAQYALGTLRGPARARFERVCRDDRRALEALHRWEDRLLDLAGAVSPVHPSAAVWRRVQLRLGHSRSARSSWRSTTQWAMAAGVAALTAAIVWWTALAPAPEIIATIADQQQAQMWRIEARPDREELLVAALPALPQDAQHAYELWALPPQAGGAPVSLGLMPQTGSRELRLTDAQRAALASATQVAVSLEPVGGSPTGAPTGPVLFVASVAS</sequence>
<evidence type="ECO:0000259" key="2">
    <source>
        <dbReference type="Pfam" id="PF10099"/>
    </source>
</evidence>
<proteinExistence type="predicted"/>
<dbReference type="GO" id="GO:0005886">
    <property type="term" value="C:plasma membrane"/>
    <property type="evidence" value="ECO:0007669"/>
    <property type="project" value="InterPro"/>
</dbReference>
<keyword evidence="4" id="KW-1185">Reference proteome</keyword>
<feature type="domain" description="Anti-sigma K factor RskA C-terminal" evidence="2">
    <location>
        <begin position="92"/>
        <end position="216"/>
    </location>
</feature>
<gene>
    <name evidence="3" type="ORF">HNQ60_004217</name>
</gene>
<comment type="caution">
    <text evidence="3">The sequence shown here is derived from an EMBL/GenBank/DDBJ whole genome shotgun (WGS) entry which is preliminary data.</text>
</comment>
<keyword evidence="1" id="KW-0472">Membrane</keyword>
<keyword evidence="1" id="KW-1133">Transmembrane helix</keyword>
<dbReference type="PANTHER" id="PTHR37461:SF1">
    <property type="entry name" value="ANTI-SIGMA-K FACTOR RSKA"/>
    <property type="match status" value="1"/>
</dbReference>
<dbReference type="GO" id="GO:0006417">
    <property type="term" value="P:regulation of translation"/>
    <property type="evidence" value="ECO:0007669"/>
    <property type="project" value="TreeGrafter"/>
</dbReference>
<dbReference type="Pfam" id="PF10099">
    <property type="entry name" value="RskA_C"/>
    <property type="match status" value="1"/>
</dbReference>
<evidence type="ECO:0000256" key="1">
    <source>
        <dbReference type="SAM" id="Phobius"/>
    </source>
</evidence>
<dbReference type="EMBL" id="JACHHZ010000005">
    <property type="protein sequence ID" value="MBB6095327.1"/>
    <property type="molecule type" value="Genomic_DNA"/>
</dbReference>
<dbReference type="InterPro" id="IPR051474">
    <property type="entry name" value="Anti-sigma-K/W_factor"/>
</dbReference>
<dbReference type="PANTHER" id="PTHR37461">
    <property type="entry name" value="ANTI-SIGMA-K FACTOR RSKA"/>
    <property type="match status" value="1"/>
</dbReference>
<evidence type="ECO:0000313" key="4">
    <source>
        <dbReference type="Proteomes" id="UP000588068"/>
    </source>
</evidence>